<evidence type="ECO:0008006" key="3">
    <source>
        <dbReference type="Google" id="ProtNLM"/>
    </source>
</evidence>
<evidence type="ECO:0000313" key="1">
    <source>
        <dbReference type="EMBL" id="PGT99841.1"/>
    </source>
</evidence>
<comment type="caution">
    <text evidence="1">The sequence shown here is derived from an EMBL/GenBank/DDBJ whole genome shotgun (WGS) entry which is preliminary data.</text>
</comment>
<protein>
    <recommendedName>
        <fullName evidence="3">SEC-C motif-containing protein</fullName>
    </recommendedName>
</protein>
<sequence>MRYMALNRNDLCTCGSEKKYKKCCLNWRKNWAVGIGNYECEQEVKNIIRGAFDFIAKHDYQGGCHLISAIVHIILTEKGYNPVVRIGEVQIDNYIFDHSWIELDGEVIDIAIMNTLQDGFKFAPVLYGKSVATGKKVEYKYGVSQSIDATAQLVISQSIGQYIMEGVSHGSLEIMKLIAENSGIVFDNIEDIVRKYFSTYRMKSIAQSV</sequence>
<gene>
    <name evidence="1" type="ORF">COD19_18075</name>
</gene>
<dbReference type="AlphaFoldDB" id="A0A2C1LPJ8"/>
<name>A0A2C1LPJ8_BACCE</name>
<reference evidence="1 2" key="1">
    <citation type="submission" date="2017-09" db="EMBL/GenBank/DDBJ databases">
        <title>Large-scale bioinformatics analysis of Bacillus genomes uncovers conserved roles of natural products in bacterial physiology.</title>
        <authorList>
            <consortium name="Agbiome Team Llc"/>
            <person name="Bleich R.M."/>
            <person name="Grubbs K.J."/>
            <person name="Santa Maria K.C."/>
            <person name="Allen S.E."/>
            <person name="Farag S."/>
            <person name="Shank E.A."/>
            <person name="Bowers A."/>
        </authorList>
    </citation>
    <scope>NUCLEOTIDE SEQUENCE [LARGE SCALE GENOMIC DNA]</scope>
    <source>
        <strain evidence="1 2">AFS040105</strain>
    </source>
</reference>
<evidence type="ECO:0000313" key="2">
    <source>
        <dbReference type="Proteomes" id="UP000225766"/>
    </source>
</evidence>
<dbReference type="Gene3D" id="3.10.450.50">
    <property type="match status" value="1"/>
</dbReference>
<accession>A0A2C1LPJ8</accession>
<dbReference type="EMBL" id="NUMG01000025">
    <property type="protein sequence ID" value="PGT99841.1"/>
    <property type="molecule type" value="Genomic_DNA"/>
</dbReference>
<proteinExistence type="predicted"/>
<organism evidence="1 2">
    <name type="scientific">Bacillus cereus</name>
    <dbReference type="NCBI Taxonomy" id="1396"/>
    <lineage>
        <taxon>Bacteria</taxon>
        <taxon>Bacillati</taxon>
        <taxon>Bacillota</taxon>
        <taxon>Bacilli</taxon>
        <taxon>Bacillales</taxon>
        <taxon>Bacillaceae</taxon>
        <taxon>Bacillus</taxon>
        <taxon>Bacillus cereus group</taxon>
    </lineage>
</organism>
<dbReference type="Proteomes" id="UP000225766">
    <property type="component" value="Unassembled WGS sequence"/>
</dbReference>
<dbReference type="SUPFAM" id="SSF103642">
    <property type="entry name" value="Sec-C motif"/>
    <property type="match status" value="1"/>
</dbReference>
<dbReference type="InterPro" id="IPR004027">
    <property type="entry name" value="SEC_C_motif"/>
</dbReference>
<dbReference type="Pfam" id="PF02810">
    <property type="entry name" value="SEC-C"/>
    <property type="match status" value="1"/>
</dbReference>